<feature type="signal peptide" evidence="1">
    <location>
        <begin position="1"/>
        <end position="20"/>
    </location>
</feature>
<protein>
    <recommendedName>
        <fullName evidence="4">RxLR effector protein</fullName>
    </recommendedName>
</protein>
<keyword evidence="1" id="KW-0732">Signal</keyword>
<dbReference type="Proteomes" id="UP000709295">
    <property type="component" value="Unassembled WGS sequence"/>
</dbReference>
<feature type="chain" id="PRO_5035214985" description="RxLR effector protein" evidence="1">
    <location>
        <begin position="21"/>
        <end position="255"/>
    </location>
</feature>
<evidence type="ECO:0000313" key="2">
    <source>
        <dbReference type="EMBL" id="KAG6950222.1"/>
    </source>
</evidence>
<organism evidence="2 3">
    <name type="scientific">Phytophthora aleatoria</name>
    <dbReference type="NCBI Taxonomy" id="2496075"/>
    <lineage>
        <taxon>Eukaryota</taxon>
        <taxon>Sar</taxon>
        <taxon>Stramenopiles</taxon>
        <taxon>Oomycota</taxon>
        <taxon>Peronosporomycetes</taxon>
        <taxon>Peronosporales</taxon>
        <taxon>Peronosporaceae</taxon>
        <taxon>Phytophthora</taxon>
    </lineage>
</organism>
<sequence>MRFIQALTITLVALLASSNAISVAGPSKVSRLRSRELSLSSHPIAPAQRRSLWVDTTFDVEGENSAERGVWTYAKALWWAETGKSDAYVRKALKLNDLDDVARKSNKYYAYFVDRTEWYQIVKWLQKDSTTFQVWKALKLDKITERHQLNDIRNTDAFRFYTRYVKHFNRGVVSKLKNGYKPDGVMVERGASDAEMSARALIMADAGMRDEYAQVLLGLTTPDRFGKLLKGDALKAHSDYKYFELFLKAKAGVRR</sequence>
<keyword evidence="3" id="KW-1185">Reference proteome</keyword>
<proteinExistence type="predicted"/>
<reference evidence="2" key="1">
    <citation type="submission" date="2021-01" db="EMBL/GenBank/DDBJ databases">
        <title>Phytophthora aleatoria, a newly-described species from Pinus radiata is distinct from Phytophthora cactorum isolates based on comparative genomics.</title>
        <authorList>
            <person name="Mcdougal R."/>
            <person name="Panda P."/>
            <person name="Williams N."/>
            <person name="Studholme D.J."/>
        </authorList>
    </citation>
    <scope>NUCLEOTIDE SEQUENCE</scope>
    <source>
        <strain evidence="2">NZFS 4037</strain>
    </source>
</reference>
<accession>A0A8J5IHK2</accession>
<gene>
    <name evidence="2" type="ORF">JG688_00014256</name>
</gene>
<evidence type="ECO:0008006" key="4">
    <source>
        <dbReference type="Google" id="ProtNLM"/>
    </source>
</evidence>
<dbReference type="AlphaFoldDB" id="A0A8J5IHK2"/>
<dbReference type="EMBL" id="JAENGY010001329">
    <property type="protein sequence ID" value="KAG6950222.1"/>
    <property type="molecule type" value="Genomic_DNA"/>
</dbReference>
<comment type="caution">
    <text evidence="2">The sequence shown here is derived from an EMBL/GenBank/DDBJ whole genome shotgun (WGS) entry which is preliminary data.</text>
</comment>
<name>A0A8J5IHK2_9STRA</name>
<evidence type="ECO:0000313" key="3">
    <source>
        <dbReference type="Proteomes" id="UP000709295"/>
    </source>
</evidence>
<evidence type="ECO:0000256" key="1">
    <source>
        <dbReference type="SAM" id="SignalP"/>
    </source>
</evidence>